<sequence>MAAVNSSFWPADGSGYTATAYFSDSTCSSSPLYIEAEVNESCTTQSATYTCDSTTSDGGIMSTGSCELNLTQFLETQNLSGQYLARDAFDGEGCSDGNYSGWTALYAANGKCIPMWSTVSITTDGIALFTRYDNSSCDTLSYYFNTMTISREDLSEHSCISSSTFRRELYDRFNKLEFSSHETSRSTSGSNGSQINGSGSNSTPTTVHPRQLSKKQYQQ</sequence>
<dbReference type="EMBL" id="BSXW01000362">
    <property type="protein sequence ID" value="GMF20047.1"/>
    <property type="molecule type" value="Genomic_DNA"/>
</dbReference>
<dbReference type="AlphaFoldDB" id="A0A9W6TQA7"/>
<accession>A0A9W6TQA7</accession>
<reference evidence="2" key="1">
    <citation type="submission" date="2023-04" db="EMBL/GenBank/DDBJ databases">
        <title>Phytophthora lilii NBRC 32176.</title>
        <authorList>
            <person name="Ichikawa N."/>
            <person name="Sato H."/>
            <person name="Tonouchi N."/>
        </authorList>
    </citation>
    <scope>NUCLEOTIDE SEQUENCE</scope>
    <source>
        <strain evidence="2">NBRC 32176</strain>
    </source>
</reference>
<evidence type="ECO:0000256" key="1">
    <source>
        <dbReference type="SAM" id="MobiDB-lite"/>
    </source>
</evidence>
<dbReference type="Proteomes" id="UP001165083">
    <property type="component" value="Unassembled WGS sequence"/>
</dbReference>
<evidence type="ECO:0000313" key="2">
    <source>
        <dbReference type="EMBL" id="GMF20047.1"/>
    </source>
</evidence>
<comment type="caution">
    <text evidence="2">The sequence shown here is derived from an EMBL/GenBank/DDBJ whole genome shotgun (WGS) entry which is preliminary data.</text>
</comment>
<name>A0A9W6TQA7_9STRA</name>
<evidence type="ECO:0000313" key="3">
    <source>
        <dbReference type="Proteomes" id="UP001165083"/>
    </source>
</evidence>
<protein>
    <submittedName>
        <fullName evidence="2">Unnamed protein product</fullName>
    </submittedName>
</protein>
<organism evidence="2 3">
    <name type="scientific">Phytophthora lilii</name>
    <dbReference type="NCBI Taxonomy" id="2077276"/>
    <lineage>
        <taxon>Eukaryota</taxon>
        <taxon>Sar</taxon>
        <taxon>Stramenopiles</taxon>
        <taxon>Oomycota</taxon>
        <taxon>Peronosporomycetes</taxon>
        <taxon>Peronosporales</taxon>
        <taxon>Peronosporaceae</taxon>
        <taxon>Phytophthora</taxon>
    </lineage>
</organism>
<feature type="compositionally biased region" description="Low complexity" evidence="1">
    <location>
        <begin position="185"/>
        <end position="202"/>
    </location>
</feature>
<feature type="region of interest" description="Disordered" evidence="1">
    <location>
        <begin position="181"/>
        <end position="219"/>
    </location>
</feature>
<keyword evidence="3" id="KW-1185">Reference proteome</keyword>
<gene>
    <name evidence="2" type="ORF">Plil01_000774100</name>
</gene>
<feature type="compositionally biased region" description="Polar residues" evidence="1">
    <location>
        <begin position="203"/>
        <end position="219"/>
    </location>
</feature>
<proteinExistence type="predicted"/>